<evidence type="ECO:0000313" key="5">
    <source>
        <dbReference type="EMBL" id="RKP37660.1"/>
    </source>
</evidence>
<keyword evidence="6" id="KW-1185">Reference proteome</keyword>
<dbReference type="AlphaFoldDB" id="A0A4P9ZY28"/>
<dbReference type="InterPro" id="IPR015943">
    <property type="entry name" value="WD40/YVTN_repeat-like_dom_sf"/>
</dbReference>
<comment type="subunit">
    <text evidence="2">Component of the pre-66S ribosomal particle.</text>
</comment>
<sequence length="494" mass="54116">MAIPLRCYTGDESGLLKSVTLSLTRANFEDIEGDSHVGVTRRHMRMGIRSQVKVAAAVAATNGNDATATIPSMVAAPADPNLAIVRPFSTKVDRARAIQKVHWLEGAGASDPRLLVARVNGDIDLVSTSAWAGGDAETTTPTQYQSRHQSLFDRNAELQRTKPREVVNFVGLWGTPDGTTAYGTSTGKFRIQTGPFQPATEEDQAAAATTTTTGTDLRVGFNTPMNRLRIHPRQNHIVAYLGKERQLTLWDVNQLSGAVPGATDSANAWAKPTGDPLFFAKNVPRDFLDLWVPFNGTDFAFMDDSASSYVLATEDKQVRIYDTRTGRDTVHDFEHGKEPLRHILMAPDNFRLFTADNRGNVLSMDIRTGRELTRVPGPAGAVQSMAIDPQIPQYLITVGSDRHLRVNDISTPQHPLVTSVYLKQRLSQVVIDTAWVTSALVESARTSSRSTRKMASAAAAAAVAEEDDELWNKMTKVTSKSEQRKRQKTSKSSK</sequence>
<dbReference type="InterPro" id="IPR037379">
    <property type="entry name" value="WDR74/Nsa1"/>
</dbReference>
<dbReference type="STRING" id="215637.A0A4P9ZY28"/>
<accession>A0A4P9ZY28</accession>
<dbReference type="EMBL" id="ML002463">
    <property type="protein sequence ID" value="RKP37660.1"/>
    <property type="molecule type" value="Genomic_DNA"/>
</dbReference>
<evidence type="ECO:0000313" key="6">
    <source>
        <dbReference type="Proteomes" id="UP000268162"/>
    </source>
</evidence>
<dbReference type="GO" id="GO:0030687">
    <property type="term" value="C:preribosome, large subunit precursor"/>
    <property type="evidence" value="ECO:0007669"/>
    <property type="project" value="TreeGrafter"/>
</dbReference>
<name>A0A4P9ZY28_9FUNG</name>
<dbReference type="PANTHER" id="PTHR16038:SF4">
    <property type="entry name" value="WD REPEAT-CONTAINING PROTEIN 74"/>
    <property type="match status" value="1"/>
</dbReference>
<protein>
    <recommendedName>
        <fullName evidence="3">Ribosome biogenesis protein NSA1</fullName>
    </recommendedName>
</protein>
<dbReference type="GO" id="GO:0005730">
    <property type="term" value="C:nucleolus"/>
    <property type="evidence" value="ECO:0007669"/>
    <property type="project" value="InterPro"/>
</dbReference>
<dbReference type="SUPFAM" id="SSF50978">
    <property type="entry name" value="WD40 repeat-like"/>
    <property type="match status" value="1"/>
</dbReference>
<evidence type="ECO:0000256" key="4">
    <source>
        <dbReference type="SAM" id="MobiDB-lite"/>
    </source>
</evidence>
<proteinExistence type="inferred from homology"/>
<evidence type="ECO:0000256" key="1">
    <source>
        <dbReference type="ARBA" id="ARBA00007861"/>
    </source>
</evidence>
<dbReference type="GO" id="GO:0042273">
    <property type="term" value="P:ribosomal large subunit biogenesis"/>
    <property type="evidence" value="ECO:0007669"/>
    <property type="project" value="InterPro"/>
</dbReference>
<feature type="region of interest" description="Disordered" evidence="4">
    <location>
        <begin position="474"/>
        <end position="494"/>
    </location>
</feature>
<dbReference type="Gene3D" id="2.130.10.10">
    <property type="entry name" value="YVTN repeat-like/Quinoprotein amine dehydrogenase"/>
    <property type="match status" value="1"/>
</dbReference>
<feature type="compositionally biased region" description="Basic residues" evidence="4">
    <location>
        <begin position="485"/>
        <end position="494"/>
    </location>
</feature>
<dbReference type="InterPro" id="IPR036322">
    <property type="entry name" value="WD40_repeat_dom_sf"/>
</dbReference>
<gene>
    <name evidence="5" type="ORF">BJ085DRAFT_33302</name>
</gene>
<comment type="similarity">
    <text evidence="1">Belongs to the NSA1 family.</text>
</comment>
<organism evidence="5 6">
    <name type="scientific">Dimargaris cristalligena</name>
    <dbReference type="NCBI Taxonomy" id="215637"/>
    <lineage>
        <taxon>Eukaryota</taxon>
        <taxon>Fungi</taxon>
        <taxon>Fungi incertae sedis</taxon>
        <taxon>Zoopagomycota</taxon>
        <taxon>Kickxellomycotina</taxon>
        <taxon>Dimargaritomycetes</taxon>
        <taxon>Dimargaritales</taxon>
        <taxon>Dimargaritaceae</taxon>
        <taxon>Dimargaris</taxon>
    </lineage>
</organism>
<dbReference type="Proteomes" id="UP000268162">
    <property type="component" value="Unassembled WGS sequence"/>
</dbReference>
<reference evidence="6" key="1">
    <citation type="journal article" date="2018" name="Nat. Microbiol.">
        <title>Leveraging single-cell genomics to expand the fungal tree of life.</title>
        <authorList>
            <person name="Ahrendt S.R."/>
            <person name="Quandt C.A."/>
            <person name="Ciobanu D."/>
            <person name="Clum A."/>
            <person name="Salamov A."/>
            <person name="Andreopoulos B."/>
            <person name="Cheng J.F."/>
            <person name="Woyke T."/>
            <person name="Pelin A."/>
            <person name="Henrissat B."/>
            <person name="Reynolds N.K."/>
            <person name="Benny G.L."/>
            <person name="Smith M.E."/>
            <person name="James T.Y."/>
            <person name="Grigoriev I.V."/>
        </authorList>
    </citation>
    <scope>NUCLEOTIDE SEQUENCE [LARGE SCALE GENOMIC DNA]</scope>
    <source>
        <strain evidence="6">RSA 468</strain>
    </source>
</reference>
<evidence type="ECO:0000256" key="2">
    <source>
        <dbReference type="ARBA" id="ARBA00011187"/>
    </source>
</evidence>
<dbReference type="PANTHER" id="PTHR16038">
    <property type="entry name" value="NOP SEVEN ASSOCIATED PROTEIN 1"/>
    <property type="match status" value="1"/>
</dbReference>
<evidence type="ECO:0000256" key="3">
    <source>
        <dbReference type="ARBA" id="ARBA00014234"/>
    </source>
</evidence>